<dbReference type="Proteomes" id="UP000266723">
    <property type="component" value="Unassembled WGS sequence"/>
</dbReference>
<gene>
    <name evidence="1" type="ORF">DY000_02003814</name>
</gene>
<comment type="caution">
    <text evidence="1">The sequence shown here is derived from an EMBL/GenBank/DDBJ whole genome shotgun (WGS) entry which is preliminary data.</text>
</comment>
<name>A0ABQ7C8G7_BRACR</name>
<dbReference type="EMBL" id="QGKV02000832">
    <property type="protein sequence ID" value="KAF3548481.1"/>
    <property type="molecule type" value="Genomic_DNA"/>
</dbReference>
<sequence length="156" mass="18561">MMYQIIYIMRSFMCVCLHDLDFVVVADWEALEGREPSQLLSVEDYWTKQRNESGPKKLFLNSKQRKESPRSRCILDNIQGMICDVVFTSKLTDEEAKWIMETAQSFYLNDTRYKLLERCKDQMDVLIQTQVQQRMEQSLQQRSVRADEQVKMKITT</sequence>
<reference evidence="1 2" key="1">
    <citation type="journal article" date="2020" name="BMC Genomics">
        <title>Intraspecific diversification of the crop wild relative Brassica cretica Lam. using demographic model selection.</title>
        <authorList>
            <person name="Kioukis A."/>
            <person name="Michalopoulou V.A."/>
            <person name="Briers L."/>
            <person name="Pirintsos S."/>
            <person name="Studholme D.J."/>
            <person name="Pavlidis P."/>
            <person name="Sarris P.F."/>
        </authorList>
    </citation>
    <scope>NUCLEOTIDE SEQUENCE [LARGE SCALE GENOMIC DNA]</scope>
    <source>
        <strain evidence="2">cv. PFS-1207/04</strain>
    </source>
</reference>
<accession>A0ABQ7C8G7</accession>
<protein>
    <submittedName>
        <fullName evidence="1">Uncharacterized protein</fullName>
    </submittedName>
</protein>
<evidence type="ECO:0000313" key="1">
    <source>
        <dbReference type="EMBL" id="KAF3548481.1"/>
    </source>
</evidence>
<evidence type="ECO:0000313" key="2">
    <source>
        <dbReference type="Proteomes" id="UP000266723"/>
    </source>
</evidence>
<proteinExistence type="predicted"/>
<keyword evidence="2" id="KW-1185">Reference proteome</keyword>
<organism evidence="1 2">
    <name type="scientific">Brassica cretica</name>
    <name type="common">Mustard</name>
    <dbReference type="NCBI Taxonomy" id="69181"/>
    <lineage>
        <taxon>Eukaryota</taxon>
        <taxon>Viridiplantae</taxon>
        <taxon>Streptophyta</taxon>
        <taxon>Embryophyta</taxon>
        <taxon>Tracheophyta</taxon>
        <taxon>Spermatophyta</taxon>
        <taxon>Magnoliopsida</taxon>
        <taxon>eudicotyledons</taxon>
        <taxon>Gunneridae</taxon>
        <taxon>Pentapetalae</taxon>
        <taxon>rosids</taxon>
        <taxon>malvids</taxon>
        <taxon>Brassicales</taxon>
        <taxon>Brassicaceae</taxon>
        <taxon>Brassiceae</taxon>
        <taxon>Brassica</taxon>
    </lineage>
</organism>